<dbReference type="InterPro" id="IPR009057">
    <property type="entry name" value="Homeodomain-like_sf"/>
</dbReference>
<dbReference type="Gene3D" id="1.10.357.10">
    <property type="entry name" value="Tetracycline Repressor, domain 2"/>
    <property type="match status" value="1"/>
</dbReference>
<evidence type="ECO:0000256" key="3">
    <source>
        <dbReference type="ARBA" id="ARBA00023163"/>
    </source>
</evidence>
<organism evidence="6 7">
    <name type="scientific">Shewanella youngdeokensis</name>
    <dbReference type="NCBI Taxonomy" id="2999068"/>
    <lineage>
        <taxon>Bacteria</taxon>
        <taxon>Pseudomonadati</taxon>
        <taxon>Pseudomonadota</taxon>
        <taxon>Gammaproteobacteria</taxon>
        <taxon>Alteromonadales</taxon>
        <taxon>Shewanellaceae</taxon>
        <taxon>Shewanella</taxon>
    </lineage>
</organism>
<dbReference type="InterPro" id="IPR001647">
    <property type="entry name" value="HTH_TetR"/>
</dbReference>
<evidence type="ECO:0000259" key="5">
    <source>
        <dbReference type="PROSITE" id="PS50977"/>
    </source>
</evidence>
<name>A0ABZ0K3T9_9GAMM</name>
<dbReference type="PANTHER" id="PTHR30055">
    <property type="entry name" value="HTH-TYPE TRANSCRIPTIONAL REGULATOR RUTR"/>
    <property type="match status" value="1"/>
</dbReference>
<keyword evidence="2 4" id="KW-0238">DNA-binding</keyword>
<keyword evidence="1" id="KW-0805">Transcription regulation</keyword>
<dbReference type="EMBL" id="CP136522">
    <property type="protein sequence ID" value="WOT06460.1"/>
    <property type="molecule type" value="Genomic_DNA"/>
</dbReference>
<protein>
    <submittedName>
        <fullName evidence="6">TetR/AcrR family transcriptional regulator</fullName>
    </submittedName>
</protein>
<feature type="DNA-binding region" description="H-T-H motif" evidence="4">
    <location>
        <begin position="35"/>
        <end position="54"/>
    </location>
</feature>
<dbReference type="PROSITE" id="PS50977">
    <property type="entry name" value="HTH_TETR_2"/>
    <property type="match status" value="1"/>
</dbReference>
<dbReference type="InterPro" id="IPR050109">
    <property type="entry name" value="HTH-type_TetR-like_transc_reg"/>
</dbReference>
<evidence type="ECO:0000313" key="6">
    <source>
        <dbReference type="EMBL" id="WOT06460.1"/>
    </source>
</evidence>
<dbReference type="PRINTS" id="PR00455">
    <property type="entry name" value="HTHTETR"/>
</dbReference>
<dbReference type="PANTHER" id="PTHR30055:SF234">
    <property type="entry name" value="HTH-TYPE TRANSCRIPTIONAL REGULATOR BETI"/>
    <property type="match status" value="1"/>
</dbReference>
<keyword evidence="3" id="KW-0804">Transcription</keyword>
<evidence type="ECO:0000256" key="1">
    <source>
        <dbReference type="ARBA" id="ARBA00023015"/>
    </source>
</evidence>
<feature type="domain" description="HTH tetR-type" evidence="5">
    <location>
        <begin position="12"/>
        <end position="72"/>
    </location>
</feature>
<dbReference type="PROSITE" id="PS01081">
    <property type="entry name" value="HTH_TETR_1"/>
    <property type="match status" value="1"/>
</dbReference>
<gene>
    <name evidence="6" type="ORF">RGE70_06720</name>
</gene>
<proteinExistence type="predicted"/>
<dbReference type="Proteomes" id="UP001529491">
    <property type="component" value="Chromosome"/>
</dbReference>
<dbReference type="RefSeq" id="WP_310470734.1">
    <property type="nucleotide sequence ID" value="NZ_CP136522.1"/>
</dbReference>
<keyword evidence="7" id="KW-1185">Reference proteome</keyword>
<accession>A0ABZ0K3T9</accession>
<reference evidence="6 7" key="1">
    <citation type="submission" date="2023-10" db="EMBL/GenBank/DDBJ databases">
        <title>Complete genome sequence of Shewanella sp. DAU334.</title>
        <authorList>
            <person name="Lee Y.-S."/>
            <person name="Jeong H.-R."/>
            <person name="Hwang E.-J."/>
            <person name="Choi Y.-L."/>
            <person name="Kim G.-D."/>
        </authorList>
    </citation>
    <scope>NUCLEOTIDE SEQUENCE [LARGE SCALE GENOMIC DNA]</scope>
    <source>
        <strain evidence="6 7">DAU334</strain>
    </source>
</reference>
<evidence type="ECO:0000256" key="2">
    <source>
        <dbReference type="ARBA" id="ARBA00023125"/>
    </source>
</evidence>
<evidence type="ECO:0000313" key="7">
    <source>
        <dbReference type="Proteomes" id="UP001529491"/>
    </source>
</evidence>
<dbReference type="Pfam" id="PF00440">
    <property type="entry name" value="TetR_N"/>
    <property type="match status" value="1"/>
</dbReference>
<dbReference type="SUPFAM" id="SSF46689">
    <property type="entry name" value="Homeodomain-like"/>
    <property type="match status" value="1"/>
</dbReference>
<sequence>MTEIPTPNDSATQVRDSLLRAARTCFIASGYDKVSIRQIAEEAGVNMAMIRYYFGNKLGLFEAMITEFIEPIVARRNLVKNEPSKTVMADVFNDFYHNMNLTPGFPRFLFSLMSSDQSSEAKGVIFKLFGPVISLVAIPQHLFDDSSREEYLLVKMSIMSLLIFPYIIPAPMAELHGFKLDQDFYAQLAQHNIKLLENGLFGEKQ</sequence>
<dbReference type="InterPro" id="IPR023772">
    <property type="entry name" value="DNA-bd_HTH_TetR-type_CS"/>
</dbReference>
<evidence type="ECO:0000256" key="4">
    <source>
        <dbReference type="PROSITE-ProRule" id="PRU00335"/>
    </source>
</evidence>